<evidence type="ECO:0000313" key="9">
    <source>
        <dbReference type="EMBL" id="RXU86429.1"/>
    </source>
</evidence>
<accession>A0A132P9X0</accession>
<dbReference type="EMBL" id="NGLB01000001">
    <property type="protein sequence ID" value="OTN99745.1"/>
    <property type="molecule type" value="Genomic_DNA"/>
</dbReference>
<dbReference type="EMBL" id="PJVH01000033">
    <property type="protein sequence ID" value="RXU86429.1"/>
    <property type="molecule type" value="Genomic_DNA"/>
</dbReference>
<reference evidence="9 13" key="4">
    <citation type="submission" date="2017-12" db="EMBL/GenBank/DDBJ databases">
        <title>A pool of 800 enterococci isolated from chicken carcass rinse samples from New Zealand.</title>
        <authorList>
            <person name="Zhang J."/>
            <person name="Rogers L."/>
            <person name="Midwinter A."/>
            <person name="French N."/>
        </authorList>
    </citation>
    <scope>NUCLEOTIDE SEQUENCE [LARGE SCALE GENOMIC DNA]</scope>
    <source>
        <strain evidence="9 13">EN697</strain>
    </source>
</reference>
<evidence type="ECO:0000313" key="4">
    <source>
        <dbReference type="EMBL" id="KWX19110.1"/>
    </source>
</evidence>
<dbReference type="Proteomes" id="UP000070452">
    <property type="component" value="Unassembled WGS sequence"/>
</dbReference>
<dbReference type="RefSeq" id="WP_002299276.1">
    <property type="nucleotide sequence ID" value="NZ_AP027294.1"/>
</dbReference>
<dbReference type="PANTHER" id="PTHR11527">
    <property type="entry name" value="HEAT-SHOCK PROTEIN 20 FAMILY MEMBER"/>
    <property type="match status" value="1"/>
</dbReference>
<reference evidence="5" key="5">
    <citation type="journal article" date="2022" name="J. Anim. Sci.">
        <title>Whole genome sequence analyses-based assessment of virulence potential and antimicrobial susceptibilities and resistance of Enterococcus faecium strains isolated from commercial swine and cattle probiotic products.</title>
        <authorList>
            <person name="Shridhar P.B."/>
            <person name="Amachawadi R.G."/>
            <person name="Tokach M."/>
            <person name="Patel I."/>
            <person name="Gangiredla J."/>
            <person name="Mammel M."/>
            <person name="Nagaraja T.G."/>
        </authorList>
    </citation>
    <scope>NUCLEOTIDE SEQUENCE</scope>
    <source>
        <strain evidence="5">EF215</strain>
    </source>
</reference>
<organism evidence="4 10">
    <name type="scientific">Enterococcus faecium</name>
    <name type="common">Streptococcus faecium</name>
    <dbReference type="NCBI Taxonomy" id="1352"/>
    <lineage>
        <taxon>Bacteria</taxon>
        <taxon>Bacillati</taxon>
        <taxon>Bacillota</taxon>
        <taxon>Bacilli</taxon>
        <taxon>Lactobacillales</taxon>
        <taxon>Enterococcaceae</taxon>
        <taxon>Enterococcus</taxon>
    </lineage>
</organism>
<evidence type="ECO:0000313" key="8">
    <source>
        <dbReference type="EMBL" id="PHL20840.1"/>
    </source>
</evidence>
<dbReference type="SUPFAM" id="SSF49764">
    <property type="entry name" value="HSP20-like chaperones"/>
    <property type="match status" value="1"/>
</dbReference>
<evidence type="ECO:0000313" key="13">
    <source>
        <dbReference type="Proteomes" id="UP000289562"/>
    </source>
</evidence>
<dbReference type="Proteomes" id="UP000224303">
    <property type="component" value="Unassembled WGS sequence"/>
</dbReference>
<evidence type="ECO:0000313" key="10">
    <source>
        <dbReference type="Proteomes" id="UP000070452"/>
    </source>
</evidence>
<name>A0A132P9X0_ENTFC</name>
<dbReference type="Proteomes" id="UP001141166">
    <property type="component" value="Unassembled WGS sequence"/>
</dbReference>
<dbReference type="InterPro" id="IPR031107">
    <property type="entry name" value="Small_HSP"/>
</dbReference>
<dbReference type="Pfam" id="PF00011">
    <property type="entry name" value="HSP20"/>
    <property type="match status" value="1"/>
</dbReference>
<gene>
    <name evidence="7" type="ORF">A5804_001236</name>
    <name evidence="4" type="ORF">AWT83_11740</name>
    <name evidence="8" type="ORF">CQR37_11765</name>
    <name evidence="9" type="ORF">CYQ77_09920</name>
    <name evidence="5" type="ORF">KYX88_13235</name>
    <name evidence="6" type="ORF">M3X98_09350</name>
</gene>
<dbReference type="InterPro" id="IPR008978">
    <property type="entry name" value="HSP20-like_chaperone"/>
</dbReference>
<dbReference type="Proteomes" id="UP001139644">
    <property type="component" value="Unassembled WGS sequence"/>
</dbReference>
<evidence type="ECO:0000313" key="11">
    <source>
        <dbReference type="Proteomes" id="UP000194737"/>
    </source>
</evidence>
<evidence type="ECO:0000259" key="3">
    <source>
        <dbReference type="PROSITE" id="PS01031"/>
    </source>
</evidence>
<proteinExistence type="inferred from homology"/>
<evidence type="ECO:0000256" key="2">
    <source>
        <dbReference type="RuleBase" id="RU003616"/>
    </source>
</evidence>
<dbReference type="EMBL" id="JAIFOC010000150">
    <property type="protein sequence ID" value="MBX4223734.1"/>
    <property type="molecule type" value="Genomic_DNA"/>
</dbReference>
<dbReference type="CDD" id="cd06471">
    <property type="entry name" value="ACD_LpsHSP_like"/>
    <property type="match status" value="1"/>
</dbReference>
<dbReference type="PATRIC" id="fig|1352.655.peg.854"/>
<reference evidence="6" key="6">
    <citation type="submission" date="2022-05" db="EMBL/GenBank/DDBJ databases">
        <title>Draft genome sequences of Clostridium perfringens strains isolated from Peru.</title>
        <authorList>
            <person name="Hurtado R."/>
            <person name="Lima L."/>
            <person name="Sousa T."/>
            <person name="Jaiswal A.K."/>
            <person name="Tiwari S."/>
            <person name="Maturrano L."/>
            <person name="Brenig B."/>
            <person name="Azevedo V."/>
        </authorList>
    </citation>
    <scope>NUCLEOTIDE SEQUENCE</scope>
    <source>
        <strain evidence="6">CP4</strain>
    </source>
</reference>
<reference evidence="4 10" key="1">
    <citation type="submission" date="2016-01" db="EMBL/GenBank/DDBJ databases">
        <title>Molecular Mechanisms for transfer of large genomic segments between Enterococcus faecium strains.</title>
        <authorList>
            <person name="Garcia-Solache M.A."/>
            <person name="Lebreton F."/>
            <person name="Mclaughlin R.E."/>
            <person name="Whiteaker J.D."/>
            <person name="Gilmore M.S."/>
            <person name="Rice L.B."/>
        </authorList>
    </citation>
    <scope>NUCLEOTIDE SEQUENCE [LARGE SCALE GENOMIC DNA]</scope>
    <source>
        <strain evidence="4 10">D344RRF x C68</strain>
    </source>
</reference>
<dbReference type="InterPro" id="IPR002068">
    <property type="entry name" value="A-crystallin/Hsp20_dom"/>
</dbReference>
<comment type="similarity">
    <text evidence="1 2">Belongs to the small heat shock protein (HSP20) family.</text>
</comment>
<dbReference type="EMBL" id="LRHK01000001">
    <property type="protein sequence ID" value="KWX19110.1"/>
    <property type="molecule type" value="Genomic_DNA"/>
</dbReference>
<protein>
    <submittedName>
        <fullName evidence="7">Alpha crystallin family heat shock protein</fullName>
    </submittedName>
    <submittedName>
        <fullName evidence="4">Heat-shock protein Hsp20</fullName>
    </submittedName>
    <submittedName>
        <fullName evidence="5">Hsp20/alpha crystallin family protein</fullName>
    </submittedName>
</protein>
<evidence type="ECO:0000256" key="1">
    <source>
        <dbReference type="PROSITE-ProRule" id="PRU00285"/>
    </source>
</evidence>
<reference evidence="7 11" key="2">
    <citation type="submission" date="2017-05" db="EMBL/GenBank/DDBJ databases">
        <title>The Genome Sequence of Enterococcus faecium 6F2_DIV0138.</title>
        <authorList>
            <consortium name="The Broad Institute Genomics Platform"/>
            <consortium name="The Broad Institute Genomic Center for Infectious Diseases"/>
            <person name="Earl A."/>
            <person name="Manson A."/>
            <person name="Schwartman J."/>
            <person name="Gilmore M."/>
            <person name="Abouelleil A."/>
            <person name="Cao P."/>
            <person name="Chapman S."/>
            <person name="Cusick C."/>
            <person name="Shea T."/>
            <person name="Young S."/>
            <person name="Neafsey D."/>
            <person name="Nusbaum C."/>
            <person name="Birren B."/>
        </authorList>
    </citation>
    <scope>NUCLEOTIDE SEQUENCE [LARGE SCALE GENOMIC DNA]</scope>
    <source>
        <strain evidence="7 11">6F2_DIV0138</strain>
    </source>
</reference>
<keyword evidence="7" id="KW-0346">Stress response</keyword>
<comment type="caution">
    <text evidence="4">The sequence shown here is derived from an EMBL/GenBank/DDBJ whole genome shotgun (WGS) entry which is preliminary data.</text>
</comment>
<dbReference type="Gene3D" id="2.60.40.790">
    <property type="match status" value="1"/>
</dbReference>
<dbReference type="EMBL" id="PCGC01000033">
    <property type="protein sequence ID" value="PHL20840.1"/>
    <property type="molecule type" value="Genomic_DNA"/>
</dbReference>
<evidence type="ECO:0000313" key="12">
    <source>
        <dbReference type="Proteomes" id="UP000224303"/>
    </source>
</evidence>
<feature type="domain" description="SHSP" evidence="3">
    <location>
        <begin position="25"/>
        <end position="137"/>
    </location>
</feature>
<reference evidence="8 12" key="3">
    <citation type="submission" date="2017-10" db="EMBL/GenBank/DDBJ databases">
        <title>Draft genomes of the Enterococcus faecium isolated from human feces before and after Helicobacter pylori eradication therapy.</title>
        <authorList>
            <person name="Prianichniikov N.A."/>
            <person name="Glushchenko O.E."/>
            <person name="Malakhova M.V."/>
        </authorList>
    </citation>
    <scope>NUCLEOTIDE SEQUENCE [LARGE SCALE GENOMIC DNA]</scope>
    <source>
        <strain evidence="8 12">Hp_5-7</strain>
    </source>
</reference>
<dbReference type="Proteomes" id="UP000194737">
    <property type="component" value="Unassembled WGS sequence"/>
</dbReference>
<sequence length="137" mass="15681">MANVPSIRDMFPDFNDVFSPAFNDFLGVSSYPKVDLVENEKEYKLTADMPGCDKEDTTVEYSDNTLTISANHESHTEDKEDGNYVRKERHSVSYKRSFYLPNVDEEKITGTFKNGVLKLVLPKTAHQPKETKKIELN</sequence>
<dbReference type="EMBL" id="JAMWMK010000013">
    <property type="protein sequence ID" value="MDC4248257.1"/>
    <property type="molecule type" value="Genomic_DNA"/>
</dbReference>
<dbReference type="Proteomes" id="UP000289562">
    <property type="component" value="Unassembled WGS sequence"/>
</dbReference>
<evidence type="ECO:0000313" key="5">
    <source>
        <dbReference type="EMBL" id="MBX4223734.1"/>
    </source>
</evidence>
<evidence type="ECO:0000313" key="7">
    <source>
        <dbReference type="EMBL" id="OTN99745.1"/>
    </source>
</evidence>
<evidence type="ECO:0000313" key="6">
    <source>
        <dbReference type="EMBL" id="MDC4248257.1"/>
    </source>
</evidence>
<dbReference type="AlphaFoldDB" id="A0A132P9X0"/>
<dbReference type="PROSITE" id="PS01031">
    <property type="entry name" value="SHSP"/>
    <property type="match status" value="1"/>
</dbReference>